<dbReference type="InterPro" id="IPR037523">
    <property type="entry name" value="VOC_core"/>
</dbReference>
<feature type="domain" description="VOC" evidence="1">
    <location>
        <begin position="24"/>
        <end position="140"/>
    </location>
</feature>
<dbReference type="AlphaFoldDB" id="A0A853BQ57"/>
<dbReference type="Gene3D" id="3.10.180.10">
    <property type="entry name" value="2,3-Dihydroxybiphenyl 1,2-Dioxygenase, domain 1"/>
    <property type="match status" value="1"/>
</dbReference>
<proteinExistence type="predicted"/>
<name>A0A853BQ57_9ACTN</name>
<dbReference type="SUPFAM" id="SSF54593">
    <property type="entry name" value="Glyoxalase/Bleomycin resistance protein/Dihydroxybiphenyl dioxygenase"/>
    <property type="match status" value="1"/>
</dbReference>
<dbReference type="Proteomes" id="UP000575985">
    <property type="component" value="Unassembled WGS sequence"/>
</dbReference>
<sequence length="140" mass="14553">MRTGLSMTVSSRSDAASAPAAVTGPDFVALQVRDVAAAAAFFERHLGLRRAPASPPGAVVFTTEPIPFAVREPLPGVDLDSTGRPGLGVALWLRATDSQEVHDRLAAAGVTITGPLRETPFGRAFTFTGPEGYAITVHDG</sequence>
<evidence type="ECO:0000313" key="3">
    <source>
        <dbReference type="Proteomes" id="UP000575985"/>
    </source>
</evidence>
<dbReference type="InterPro" id="IPR029068">
    <property type="entry name" value="Glyas_Bleomycin-R_OHBP_Dase"/>
</dbReference>
<evidence type="ECO:0000259" key="1">
    <source>
        <dbReference type="PROSITE" id="PS51819"/>
    </source>
</evidence>
<dbReference type="GO" id="GO:0016829">
    <property type="term" value="F:lyase activity"/>
    <property type="evidence" value="ECO:0007669"/>
    <property type="project" value="UniProtKB-KW"/>
</dbReference>
<evidence type="ECO:0000313" key="2">
    <source>
        <dbReference type="EMBL" id="NYI97313.1"/>
    </source>
</evidence>
<keyword evidence="2" id="KW-0456">Lyase</keyword>
<dbReference type="InterPro" id="IPR004360">
    <property type="entry name" value="Glyas_Fos-R_dOase_dom"/>
</dbReference>
<dbReference type="CDD" id="cd06587">
    <property type="entry name" value="VOC"/>
    <property type="match status" value="1"/>
</dbReference>
<gene>
    <name evidence="2" type="ORF">HNR12_003590</name>
</gene>
<dbReference type="RefSeq" id="WP_246425116.1">
    <property type="nucleotide sequence ID" value="NZ_JACCFO010000001.1"/>
</dbReference>
<dbReference type="EMBL" id="JACCFO010000001">
    <property type="protein sequence ID" value="NYI97313.1"/>
    <property type="molecule type" value="Genomic_DNA"/>
</dbReference>
<reference evidence="2 3" key="1">
    <citation type="submission" date="2020-07" db="EMBL/GenBank/DDBJ databases">
        <title>Sequencing the genomes of 1000 actinobacteria strains.</title>
        <authorList>
            <person name="Klenk H.-P."/>
        </authorList>
    </citation>
    <scope>NUCLEOTIDE SEQUENCE [LARGE SCALE GENOMIC DNA]</scope>
    <source>
        <strain evidence="2 3">DSM 45927</strain>
    </source>
</reference>
<comment type="caution">
    <text evidence="2">The sequence shown here is derived from an EMBL/GenBank/DDBJ whole genome shotgun (WGS) entry which is preliminary data.</text>
</comment>
<accession>A0A853BQ57</accession>
<keyword evidence="3" id="KW-1185">Reference proteome</keyword>
<dbReference type="Pfam" id="PF00903">
    <property type="entry name" value="Glyoxalase"/>
    <property type="match status" value="1"/>
</dbReference>
<dbReference type="PROSITE" id="PS51819">
    <property type="entry name" value="VOC"/>
    <property type="match status" value="1"/>
</dbReference>
<organism evidence="2 3">
    <name type="scientific">Streptomonospora nanhaiensis</name>
    <dbReference type="NCBI Taxonomy" id="1323731"/>
    <lineage>
        <taxon>Bacteria</taxon>
        <taxon>Bacillati</taxon>
        <taxon>Actinomycetota</taxon>
        <taxon>Actinomycetes</taxon>
        <taxon>Streptosporangiales</taxon>
        <taxon>Nocardiopsidaceae</taxon>
        <taxon>Streptomonospora</taxon>
    </lineage>
</organism>
<protein>
    <submittedName>
        <fullName evidence="2">Putative enzyme related to lactoylglutathione lyase</fullName>
    </submittedName>
</protein>